<dbReference type="SMART" id="SM00926">
    <property type="entry name" value="Molybdop_Fe4S4"/>
    <property type="match status" value="1"/>
</dbReference>
<dbReference type="RefSeq" id="WP_054532607.1">
    <property type="nucleotide sequence ID" value="NZ_LGKP01000004.1"/>
</dbReference>
<keyword evidence="2" id="KW-0479">Metal-binding</keyword>
<keyword evidence="1" id="KW-0004">4Fe-4S</keyword>
<dbReference type="SUPFAM" id="SSF50692">
    <property type="entry name" value="ADC-like"/>
    <property type="match status" value="1"/>
</dbReference>
<dbReference type="Pfam" id="PF01568">
    <property type="entry name" value="Molydop_binding"/>
    <property type="match status" value="1"/>
</dbReference>
<dbReference type="PATRIC" id="fig|70996.4.peg.660"/>
<protein>
    <submittedName>
        <fullName evidence="6">Nitrite reductase</fullName>
    </submittedName>
</protein>
<dbReference type="PANTHER" id="PTHR43105">
    <property type="entry name" value="RESPIRATORY NITRATE REDUCTASE"/>
    <property type="match status" value="1"/>
</dbReference>
<dbReference type="Pfam" id="PF04879">
    <property type="entry name" value="Molybdop_Fe4S4"/>
    <property type="match status" value="1"/>
</dbReference>
<dbReference type="GO" id="GO:0051539">
    <property type="term" value="F:4 iron, 4 sulfur cluster binding"/>
    <property type="evidence" value="ECO:0007669"/>
    <property type="project" value="UniProtKB-KW"/>
</dbReference>
<dbReference type="Pfam" id="PF00384">
    <property type="entry name" value="Molybdopterin"/>
    <property type="match status" value="1"/>
</dbReference>
<dbReference type="OrthoDB" id="9805142at2"/>
<keyword evidence="4" id="KW-0411">Iron-sulfur</keyword>
<dbReference type="Gene3D" id="3.40.50.740">
    <property type="match status" value="1"/>
</dbReference>
<dbReference type="Proteomes" id="UP000050277">
    <property type="component" value="Unassembled WGS sequence"/>
</dbReference>
<evidence type="ECO:0000256" key="1">
    <source>
        <dbReference type="ARBA" id="ARBA00022485"/>
    </source>
</evidence>
<dbReference type="InterPro" id="IPR006656">
    <property type="entry name" value="Mopterin_OxRdtase"/>
</dbReference>
<evidence type="ECO:0000256" key="3">
    <source>
        <dbReference type="ARBA" id="ARBA00023004"/>
    </source>
</evidence>
<dbReference type="Gene3D" id="2.20.25.90">
    <property type="entry name" value="ADC-like domains"/>
    <property type="match status" value="1"/>
</dbReference>
<dbReference type="GO" id="GO:0016491">
    <property type="term" value="F:oxidoreductase activity"/>
    <property type="evidence" value="ECO:0007669"/>
    <property type="project" value="InterPro"/>
</dbReference>
<keyword evidence="7" id="KW-1185">Reference proteome</keyword>
<accession>A0A0P6YM08</accession>
<proteinExistence type="predicted"/>
<feature type="domain" description="4Fe-4S Mo/W bis-MGD-type" evidence="5">
    <location>
        <begin position="34"/>
        <end position="90"/>
    </location>
</feature>
<evidence type="ECO:0000256" key="4">
    <source>
        <dbReference type="ARBA" id="ARBA00023014"/>
    </source>
</evidence>
<dbReference type="InterPro" id="IPR009010">
    <property type="entry name" value="Asp_de-COase-like_dom_sf"/>
</dbReference>
<dbReference type="InterPro" id="IPR006963">
    <property type="entry name" value="Mopterin_OxRdtase_4Fe-4S_dom"/>
</dbReference>
<dbReference type="SUPFAM" id="SSF53706">
    <property type="entry name" value="Formate dehydrogenase/DMSO reductase, domains 1-3"/>
    <property type="match status" value="1"/>
</dbReference>
<dbReference type="InterPro" id="IPR050123">
    <property type="entry name" value="Prok_molybdopt-oxidoreductase"/>
</dbReference>
<reference evidence="6 7" key="1">
    <citation type="submission" date="2015-07" db="EMBL/GenBank/DDBJ databases">
        <title>Whole genome sequence of Herpetosiphon geysericola DSM 7119.</title>
        <authorList>
            <person name="Hemp J."/>
            <person name="Ward L.M."/>
            <person name="Pace L.A."/>
            <person name="Fischer W.W."/>
        </authorList>
    </citation>
    <scope>NUCLEOTIDE SEQUENCE [LARGE SCALE GENOMIC DNA]</scope>
    <source>
        <strain evidence="6 7">DSM 7119</strain>
    </source>
</reference>
<evidence type="ECO:0000256" key="2">
    <source>
        <dbReference type="ARBA" id="ARBA00022723"/>
    </source>
</evidence>
<dbReference type="AlphaFoldDB" id="A0A0P6YM08"/>
<dbReference type="STRING" id="70996.SE18_01300"/>
<keyword evidence="3" id="KW-0408">Iron</keyword>
<name>A0A0P6YM08_9CHLR</name>
<dbReference type="GO" id="GO:0043546">
    <property type="term" value="F:molybdopterin cofactor binding"/>
    <property type="evidence" value="ECO:0007669"/>
    <property type="project" value="InterPro"/>
</dbReference>
<evidence type="ECO:0000313" key="7">
    <source>
        <dbReference type="Proteomes" id="UP000050277"/>
    </source>
</evidence>
<dbReference type="PANTHER" id="PTHR43105:SF10">
    <property type="entry name" value="NADH-QUINONE OXIDOREDUCTASE SUBUNIT G"/>
    <property type="match status" value="1"/>
</dbReference>
<dbReference type="InterPro" id="IPR006657">
    <property type="entry name" value="MoPterin_dinucl-bd_dom"/>
</dbReference>
<dbReference type="EMBL" id="LGKP01000004">
    <property type="protein sequence ID" value="KPL91657.1"/>
    <property type="molecule type" value="Genomic_DNA"/>
</dbReference>
<dbReference type="Gene3D" id="3.40.228.10">
    <property type="entry name" value="Dimethylsulfoxide Reductase, domain 2"/>
    <property type="match status" value="1"/>
</dbReference>
<evidence type="ECO:0000313" key="6">
    <source>
        <dbReference type="EMBL" id="KPL91657.1"/>
    </source>
</evidence>
<dbReference type="CDD" id="cd00508">
    <property type="entry name" value="MopB_CT_Fdh-Nap-like"/>
    <property type="match status" value="1"/>
</dbReference>
<dbReference type="Gene3D" id="2.40.40.20">
    <property type="match status" value="1"/>
</dbReference>
<comment type="caution">
    <text evidence="6">The sequence shown here is derived from an EMBL/GenBank/DDBJ whole genome shotgun (WGS) entry which is preliminary data.</text>
</comment>
<organism evidence="6 7">
    <name type="scientific">Herpetosiphon geysericola</name>
    <dbReference type="NCBI Taxonomy" id="70996"/>
    <lineage>
        <taxon>Bacteria</taxon>
        <taxon>Bacillati</taxon>
        <taxon>Chloroflexota</taxon>
        <taxon>Chloroflexia</taxon>
        <taxon>Herpetosiphonales</taxon>
        <taxon>Herpetosiphonaceae</taxon>
        <taxon>Herpetosiphon</taxon>
    </lineage>
</organism>
<sequence>MAQLPRSELEMIAAYGPHVAHAQGQRLEAGVEPDRLVKTHCCFCGQQCGIQLKVKDNTVIGFEPWYDFPFNQGMLCPKGVKRYLQGAHPDRLLTALERDPASSGGFRPIGYDAAIQRVADEISRIQAQYGNSAFGILSGASLTTEKTYLMGKFARMCLKTPYIDYNGRLCMVSAGAANKKSFGIDRAANAWDDMLHTDVVWISGANVAECAPITTSYVWRARENGAKIIVVDPRITPIARTCDLYLPIKPGRDIALFNGILHLMIKHDWLDHEFINNHTVGFEAVAEHVADWTPKRTAEVTGIAEKGIQQAAEWWGTAKTSFMTHARGIEHHTHGVQNVLGAISLVLASGRIGRPNCGYATITGQANGQGGREHGQKCDQLPGWRDLANPEHRQHIANIWDMPVEEMPQPGVDAYEIFRKIETGEIKGLLSLCFNPKVSLPDSDYVSAMLDKLEFYTSIDFFLNDSARHADIVLPGSLQEEDEGTVTQAEGRVIKINQAIECPGEARQDWRIIQDIAQALGRSKGFTFDGPRAIFEELRRASKGGVADYSGITYEKIEAQNGVFWPCPSDDHPGTPRLFEPNSWNPVAKGAGPFYFPDGKARFNVAPYTPPAEDVDPEYPLMLTTGRVISHFLSGTQTRRIGPLVDQYAEPRIELHPQLALRLNIKEGDWVTAQTRRGEITLRAQVVRTIRPDTIFVPYHWAGQKSINRLTIAAQDPISKIPEYKVCAVRLIKATQAPAYASQLEPQQ</sequence>
<evidence type="ECO:0000259" key="5">
    <source>
        <dbReference type="PROSITE" id="PS51669"/>
    </source>
</evidence>
<dbReference type="GO" id="GO:0046872">
    <property type="term" value="F:metal ion binding"/>
    <property type="evidence" value="ECO:0007669"/>
    <property type="project" value="UniProtKB-KW"/>
</dbReference>
<gene>
    <name evidence="6" type="ORF">SE18_01300</name>
</gene>
<dbReference type="GO" id="GO:0016020">
    <property type="term" value="C:membrane"/>
    <property type="evidence" value="ECO:0007669"/>
    <property type="project" value="TreeGrafter"/>
</dbReference>
<dbReference type="PROSITE" id="PS51669">
    <property type="entry name" value="4FE4S_MOW_BIS_MGD"/>
    <property type="match status" value="1"/>
</dbReference>